<sequence>MAIGTDLDVGSQLRVFEMESLGGRLVSGHTDLVLAVDVSPDGRYIASCSKDNTVRIWVRPLFFLSSSSFSSSFSSSSSFSFFYISFVNERVITDDRRRAATSAWRR</sequence>
<protein>
    <submittedName>
        <fullName evidence="1">Uncharacterized protein</fullName>
    </submittedName>
</protein>
<dbReference type="InterPro" id="IPR011047">
    <property type="entry name" value="Quinoprotein_ADH-like_sf"/>
</dbReference>
<dbReference type="Pfam" id="PF00400">
    <property type="entry name" value="WD40"/>
    <property type="match status" value="1"/>
</dbReference>
<organism evidence="1">
    <name type="scientific">marine sediment metagenome</name>
    <dbReference type="NCBI Taxonomy" id="412755"/>
    <lineage>
        <taxon>unclassified sequences</taxon>
        <taxon>metagenomes</taxon>
        <taxon>ecological metagenomes</taxon>
    </lineage>
</organism>
<dbReference type="PROSITE" id="PS50082">
    <property type="entry name" value="WD_REPEATS_2"/>
    <property type="match status" value="1"/>
</dbReference>
<reference evidence="1" key="1">
    <citation type="journal article" date="2014" name="Front. Microbiol.">
        <title>High frequency of phylogenetically diverse reductive dehalogenase-homologous genes in deep subseafloor sedimentary metagenomes.</title>
        <authorList>
            <person name="Kawai M."/>
            <person name="Futagami T."/>
            <person name="Toyoda A."/>
            <person name="Takaki Y."/>
            <person name="Nishi S."/>
            <person name="Hori S."/>
            <person name="Arai W."/>
            <person name="Tsubouchi T."/>
            <person name="Morono Y."/>
            <person name="Uchiyama I."/>
            <person name="Ito T."/>
            <person name="Fujiyama A."/>
            <person name="Inagaki F."/>
            <person name="Takami H."/>
        </authorList>
    </citation>
    <scope>NUCLEOTIDE SEQUENCE</scope>
    <source>
        <strain evidence="1">Expedition CK06-06</strain>
    </source>
</reference>
<name>X1SAI9_9ZZZZ</name>
<proteinExistence type="predicted"/>
<dbReference type="PROSITE" id="PS50294">
    <property type="entry name" value="WD_REPEATS_REGION"/>
    <property type="match status" value="1"/>
</dbReference>
<dbReference type="InterPro" id="IPR001680">
    <property type="entry name" value="WD40_rpt"/>
</dbReference>
<accession>X1SAI9</accession>
<dbReference type="InterPro" id="IPR015943">
    <property type="entry name" value="WD40/YVTN_repeat-like_dom_sf"/>
</dbReference>
<dbReference type="Gene3D" id="2.130.10.10">
    <property type="entry name" value="YVTN repeat-like/Quinoprotein amine dehydrogenase"/>
    <property type="match status" value="1"/>
</dbReference>
<dbReference type="SMART" id="SM00320">
    <property type="entry name" value="WD40"/>
    <property type="match status" value="1"/>
</dbReference>
<evidence type="ECO:0000313" key="1">
    <source>
        <dbReference type="EMBL" id="GAI89968.1"/>
    </source>
</evidence>
<dbReference type="EMBL" id="BARW01017652">
    <property type="protein sequence ID" value="GAI89968.1"/>
    <property type="molecule type" value="Genomic_DNA"/>
</dbReference>
<dbReference type="AlphaFoldDB" id="X1SAI9"/>
<gene>
    <name evidence="1" type="ORF">S12H4_30439</name>
</gene>
<comment type="caution">
    <text evidence="1">The sequence shown here is derived from an EMBL/GenBank/DDBJ whole genome shotgun (WGS) entry which is preliminary data.</text>
</comment>
<dbReference type="SUPFAM" id="SSF50998">
    <property type="entry name" value="Quinoprotein alcohol dehydrogenase-like"/>
    <property type="match status" value="1"/>
</dbReference>